<keyword evidence="1" id="KW-0472">Membrane</keyword>
<keyword evidence="3" id="KW-1185">Reference proteome</keyword>
<feature type="transmembrane region" description="Helical" evidence="1">
    <location>
        <begin position="208"/>
        <end position="229"/>
    </location>
</feature>
<protein>
    <submittedName>
        <fullName evidence="2">Uncharacterized protein</fullName>
    </submittedName>
</protein>
<sequence length="256" mass="28069">MRAFALIVSALGTLLFGGLLLLTYVSPITLERAAREIVRIEVERRVGEKIDVLTNARIVGLAEKALKQTDADIDAAKESIRRDVPGRVAGVVAEMLKADCECRRRMAERARTQEHERLGALTRVRERLVGMIESAYGTVRDELLRELRIVSGSNAVAFALLGVVTLIRQRATWHLLLPLVVLVGAVLITSSLYLLNQNWLHTIVFGNYVGWGYAGYLGTVGLLLSDLAFNRGRVCTQVINTVLEGVSSSLSSISPC</sequence>
<dbReference type="EMBL" id="CP071796">
    <property type="protein sequence ID" value="QTD45715.1"/>
    <property type="molecule type" value="Genomic_DNA"/>
</dbReference>
<reference evidence="2" key="1">
    <citation type="submission" date="2021-03" db="EMBL/GenBank/DDBJ databases">
        <title>Ottowia sp. 27C isolated from the cloaca of a Giant Asian pond turtle (Heosemys grandis).</title>
        <authorList>
            <person name="Spergser J."/>
            <person name="Busse H.-J."/>
        </authorList>
    </citation>
    <scope>NUCLEOTIDE SEQUENCE</scope>
    <source>
        <strain evidence="2">27C</strain>
    </source>
</reference>
<dbReference type="Proteomes" id="UP000663903">
    <property type="component" value="Chromosome"/>
</dbReference>
<feature type="transmembrane region" description="Helical" evidence="1">
    <location>
        <begin position="149"/>
        <end position="168"/>
    </location>
</feature>
<keyword evidence="1" id="KW-0812">Transmembrane</keyword>
<dbReference type="RefSeq" id="WP_208009463.1">
    <property type="nucleotide sequence ID" value="NZ_CP071796.1"/>
</dbReference>
<evidence type="ECO:0000256" key="1">
    <source>
        <dbReference type="SAM" id="Phobius"/>
    </source>
</evidence>
<gene>
    <name evidence="2" type="ORF">J1M35_01975</name>
</gene>
<dbReference type="KEGG" id="otd:J1M35_01975"/>
<keyword evidence="1" id="KW-1133">Transmembrane helix</keyword>
<accession>A0A975CGD4</accession>
<proteinExistence type="predicted"/>
<evidence type="ECO:0000313" key="3">
    <source>
        <dbReference type="Proteomes" id="UP000663903"/>
    </source>
</evidence>
<feature type="transmembrane region" description="Helical" evidence="1">
    <location>
        <begin position="175"/>
        <end position="196"/>
    </location>
</feature>
<organism evidence="2 3">
    <name type="scientific">Ottowia testudinis</name>
    <dbReference type="NCBI Taxonomy" id="2816950"/>
    <lineage>
        <taxon>Bacteria</taxon>
        <taxon>Pseudomonadati</taxon>
        <taxon>Pseudomonadota</taxon>
        <taxon>Betaproteobacteria</taxon>
        <taxon>Burkholderiales</taxon>
        <taxon>Comamonadaceae</taxon>
        <taxon>Ottowia</taxon>
    </lineage>
</organism>
<dbReference type="AlphaFoldDB" id="A0A975CGD4"/>
<name>A0A975CGD4_9BURK</name>
<evidence type="ECO:0000313" key="2">
    <source>
        <dbReference type="EMBL" id="QTD45715.1"/>
    </source>
</evidence>